<dbReference type="Proteomes" id="UP000241507">
    <property type="component" value="Chromosome"/>
</dbReference>
<dbReference type="KEGG" id="grs:C7S20_12350"/>
<accession>A0A2R3Z6T1</accession>
<evidence type="ECO:0000313" key="2">
    <source>
        <dbReference type="Proteomes" id="UP000241507"/>
    </source>
</evidence>
<keyword evidence="2" id="KW-1185">Reference proteome</keyword>
<reference evidence="2" key="1">
    <citation type="submission" date="2018-03" db="EMBL/GenBank/DDBJ databases">
        <title>Gramella fulva sp. nov., isolated from a dry surface of tidal flat.</title>
        <authorList>
            <person name="Hwang S.H."/>
            <person name="Hwang W.M."/>
            <person name="Kang K."/>
            <person name="Ahn T.-Y."/>
        </authorList>
    </citation>
    <scope>NUCLEOTIDE SEQUENCE [LARGE SCALE GENOMIC DNA]</scope>
    <source>
        <strain evidence="2">SH35</strain>
    </source>
</reference>
<organism evidence="1 2">
    <name type="scientific">Christiangramia fulva</name>
    <dbReference type="NCBI Taxonomy" id="2126553"/>
    <lineage>
        <taxon>Bacteria</taxon>
        <taxon>Pseudomonadati</taxon>
        <taxon>Bacteroidota</taxon>
        <taxon>Flavobacteriia</taxon>
        <taxon>Flavobacteriales</taxon>
        <taxon>Flavobacteriaceae</taxon>
        <taxon>Christiangramia</taxon>
    </lineage>
</organism>
<name>A0A2R3Z6T1_9FLAO</name>
<dbReference type="AlphaFoldDB" id="A0A2R3Z6T1"/>
<dbReference type="EMBL" id="CP028136">
    <property type="protein sequence ID" value="AVR45980.1"/>
    <property type="molecule type" value="Genomic_DNA"/>
</dbReference>
<evidence type="ECO:0000313" key="1">
    <source>
        <dbReference type="EMBL" id="AVR45980.1"/>
    </source>
</evidence>
<protein>
    <submittedName>
        <fullName evidence="1">Uncharacterized protein</fullName>
    </submittedName>
</protein>
<sequence length="60" mass="6996">MSKKLITKHLIHLFNKSEKISLKILEGRFTRFIISKSEKTGDNFAFYAKIPGSRSMFITF</sequence>
<proteinExistence type="predicted"/>
<gene>
    <name evidence="1" type="ORF">C7S20_12350</name>
</gene>